<sequence length="432" mass="49175">APQADRATLIRRAYLDLTGLLPSPAEVDAFVSDSSPRAYEDMIDRLLASSHYGERWGRFWLDVVRFAESSGYEHDRTLNTAWRYRDYVIKSLNDDKPYNQFVIEQLAGDEMDKPTDDSLIATAFYRVGPRVRFREKDNPYYRYDYMDDILRTTFGGFMGLSVQCARCHDHKFDPITRMDYYRSMGMFFGYVNYDHLLVPKKEAEEWAATTREVLRQIAPLKKEIAQIEAPYKRKQFEETVKKLPEDVQLAIKTPVDERTSGQKLLAAQFESGLDVDPDANADDDLAKIVLAATDDNFYHYTPPSEAKQGYQRRGLKLSDADEQKRKELQDHIAELQKKMPKVPTAVEGVRDGDYRLAPDGPGDIPLPGKSRAEYGVKCCYLPDPGQEYKVPDVHFGANGLNLEEDMKGPVVQPGFLQVLVNGTPPPVAVPPR</sequence>
<dbReference type="EMBL" id="JACDQQ010002241">
    <property type="protein sequence ID" value="MBA0087897.1"/>
    <property type="molecule type" value="Genomic_DNA"/>
</dbReference>
<proteinExistence type="predicted"/>
<dbReference type="PANTHER" id="PTHR35889:SF3">
    <property type="entry name" value="F-BOX DOMAIN-CONTAINING PROTEIN"/>
    <property type="match status" value="1"/>
</dbReference>
<gene>
    <name evidence="2" type="ORF">HRJ53_23165</name>
</gene>
<feature type="non-terminal residue" evidence="2">
    <location>
        <position position="1"/>
    </location>
</feature>
<feature type="non-terminal residue" evidence="2">
    <location>
        <position position="432"/>
    </location>
</feature>
<comment type="caution">
    <text evidence="2">The sequence shown here is derived from an EMBL/GenBank/DDBJ whole genome shotgun (WGS) entry which is preliminary data.</text>
</comment>
<dbReference type="Pfam" id="PF07583">
    <property type="entry name" value="PSCyt2"/>
    <property type="match status" value="1"/>
</dbReference>
<dbReference type="Proteomes" id="UP000567293">
    <property type="component" value="Unassembled WGS sequence"/>
</dbReference>
<name>A0A7V8NV00_9BACT</name>
<reference evidence="2" key="1">
    <citation type="submission" date="2020-06" db="EMBL/GenBank/DDBJ databases">
        <title>Legume-microbial interactions unlock mineral nutrients during tropical forest succession.</title>
        <authorList>
            <person name="Epihov D.Z."/>
        </authorList>
    </citation>
    <scope>NUCLEOTIDE SEQUENCE [LARGE SCALE GENOMIC DNA]</scope>
    <source>
        <strain evidence="2">Pan2503</strain>
    </source>
</reference>
<evidence type="ECO:0000313" key="3">
    <source>
        <dbReference type="Proteomes" id="UP000567293"/>
    </source>
</evidence>
<feature type="domain" description="DUF1549" evidence="1">
    <location>
        <begin position="2"/>
        <end position="187"/>
    </location>
</feature>
<evidence type="ECO:0000259" key="1">
    <source>
        <dbReference type="Pfam" id="PF07583"/>
    </source>
</evidence>
<dbReference type="PANTHER" id="PTHR35889">
    <property type="entry name" value="CYCLOINULO-OLIGOSACCHARIDE FRUCTANOTRANSFERASE-RELATED"/>
    <property type="match status" value="1"/>
</dbReference>
<accession>A0A7V8NV00</accession>
<protein>
    <submittedName>
        <fullName evidence="2">DUF1549 domain-containing protein</fullName>
    </submittedName>
</protein>
<dbReference type="AlphaFoldDB" id="A0A7V8NV00"/>
<evidence type="ECO:0000313" key="2">
    <source>
        <dbReference type="EMBL" id="MBA0087897.1"/>
    </source>
</evidence>
<dbReference type="InterPro" id="IPR011444">
    <property type="entry name" value="DUF1549"/>
</dbReference>
<organism evidence="2 3">
    <name type="scientific">Candidatus Acidiferrum panamense</name>
    <dbReference type="NCBI Taxonomy" id="2741543"/>
    <lineage>
        <taxon>Bacteria</taxon>
        <taxon>Pseudomonadati</taxon>
        <taxon>Acidobacteriota</taxon>
        <taxon>Terriglobia</taxon>
        <taxon>Candidatus Acidiferrales</taxon>
        <taxon>Candidatus Acidiferrum</taxon>
    </lineage>
</organism>
<keyword evidence="3" id="KW-1185">Reference proteome</keyword>